<dbReference type="Gene3D" id="3.30.450.20">
    <property type="entry name" value="PAS domain"/>
    <property type="match status" value="2"/>
</dbReference>
<evidence type="ECO:0000259" key="2">
    <source>
        <dbReference type="PROSITE" id="PS50112"/>
    </source>
</evidence>
<dbReference type="Pfam" id="PF08447">
    <property type="entry name" value="PAS_3"/>
    <property type="match status" value="1"/>
</dbReference>
<dbReference type="SUPFAM" id="SSF141868">
    <property type="entry name" value="EAL domain-like"/>
    <property type="match status" value="1"/>
</dbReference>
<dbReference type="PROSITE" id="PS50883">
    <property type="entry name" value="EAL"/>
    <property type="match status" value="1"/>
</dbReference>
<dbReference type="InterPro" id="IPR052155">
    <property type="entry name" value="Biofilm_reg_signaling"/>
</dbReference>
<feature type="domain" description="PAC" evidence="3">
    <location>
        <begin position="477"/>
        <end position="529"/>
    </location>
</feature>
<evidence type="ECO:0000313" key="6">
    <source>
        <dbReference type="EMBL" id="GAA3924619.1"/>
    </source>
</evidence>
<dbReference type="PANTHER" id="PTHR44757:SF2">
    <property type="entry name" value="BIOFILM ARCHITECTURE MAINTENANCE PROTEIN MBAA"/>
    <property type="match status" value="1"/>
</dbReference>
<dbReference type="NCBIfam" id="TIGR00229">
    <property type="entry name" value="sensory_box"/>
    <property type="match status" value="1"/>
</dbReference>
<dbReference type="InterPro" id="IPR035919">
    <property type="entry name" value="EAL_sf"/>
</dbReference>
<sequence>MKSKNAFEDERLTPDTELLKAQLKRLAVESKAFYTLSLLASLVILVSFWQQLPTHIIIAWFALQCCLPLGQLGFYSFIAGNKKVPMSAKVAFTVFGSGISGLAWSAIVFLISPVNAHDQALLFTLVAALAVYATAALSAYMPAFISFTAGALLAPFLHLLHDYDISKDSLPFVATLFSVFLVYSAIRINRSIVLALKYRSDKEALIDTLTNTMTQTDKLNQDLIQEVQQRVTAELNLKHTHEQLEKTVDARTHELQQANALLEQEMTLHKDTTKALLNSQNRLSKSMEVSHLGLWEWDLDNDCIYHSHFHKLFGSSNTTTSQFLRHLKNNTHPDDFRSARKALIAHMRGNTEQYLVRYRIRQEDGSWSWFEDSGQTVEWNDKGRSVRMLGTRRDVSREMEHTEQLKLGSIVFQNTTEAIAILDKRFHFMMINNSFITMTGYDSDEVIGKHTMDLGDSLEKRDTLKAITKELEQSDFWQGEITDQRKSGSAYPMWLKINVVRDKANKISHYICLLSDLTARKEVDRKLRYLTYYDKLTGLVNRDLFMDRLHSSLQHSHRSDTPLALFLINLDRFKLINDTFGHAAGDRVLRTAAERLSQIFNDADTVSRYNSDEFAIAVEFDQDIADIEKKARKAIEVLNIPVQIENKDLILSASIGISISPLHTKGMHTLINQAELARNQAKTMGGNVFHLYSEHLGDSSAERLHLENELHNALEKHQFEVFYQPKQSLKSNRIESAEALIRWNHPTHGLISPVKFIPLAEEIGLINKIGEFVLRTACIQARRWSSRGYGDLKVSVNLSAQQLKAEGFMRLLETIIQEAELAPQRLTLEITESLLMDDVEGTIRKLQEIRDLGVGLSIDDFGTGYSSLSYLKRFPIDILKIDQSFIKDINNNSDDAAITKAIIAMAHSLDLRVIAEGVETIESREFLRDQNCDLIQGFLVSRPLTNDQMQVLLADNVA</sequence>
<dbReference type="SUPFAM" id="SSF55073">
    <property type="entry name" value="Nucleotide cyclase"/>
    <property type="match status" value="1"/>
</dbReference>
<feature type="transmembrane region" description="Helical" evidence="1">
    <location>
        <begin position="56"/>
        <end position="78"/>
    </location>
</feature>
<dbReference type="Gene3D" id="3.20.20.450">
    <property type="entry name" value="EAL domain"/>
    <property type="match status" value="1"/>
</dbReference>
<dbReference type="Pfam" id="PF00563">
    <property type="entry name" value="EAL"/>
    <property type="match status" value="1"/>
</dbReference>
<dbReference type="Pfam" id="PF00990">
    <property type="entry name" value="GGDEF"/>
    <property type="match status" value="1"/>
</dbReference>
<dbReference type="SMART" id="SM00267">
    <property type="entry name" value="GGDEF"/>
    <property type="match status" value="1"/>
</dbReference>
<keyword evidence="7" id="KW-1185">Reference proteome</keyword>
<dbReference type="PROSITE" id="PS50112">
    <property type="entry name" value="PAS"/>
    <property type="match status" value="1"/>
</dbReference>
<evidence type="ECO:0000259" key="4">
    <source>
        <dbReference type="PROSITE" id="PS50883"/>
    </source>
</evidence>
<dbReference type="CDD" id="cd01948">
    <property type="entry name" value="EAL"/>
    <property type="match status" value="1"/>
</dbReference>
<evidence type="ECO:0000259" key="5">
    <source>
        <dbReference type="PROSITE" id="PS50887"/>
    </source>
</evidence>
<dbReference type="PROSITE" id="PS50113">
    <property type="entry name" value="PAC"/>
    <property type="match status" value="2"/>
</dbReference>
<protein>
    <submittedName>
        <fullName evidence="6">GGDEF and EAL domain-containing protein</fullName>
    </submittedName>
</protein>
<dbReference type="InterPro" id="IPR000160">
    <property type="entry name" value="GGDEF_dom"/>
</dbReference>
<proteinExistence type="predicted"/>
<feature type="domain" description="GGDEF" evidence="5">
    <location>
        <begin position="561"/>
        <end position="694"/>
    </location>
</feature>
<feature type="domain" description="PAC" evidence="3">
    <location>
        <begin position="354"/>
        <end position="407"/>
    </location>
</feature>
<dbReference type="SMART" id="SM00086">
    <property type="entry name" value="PAC"/>
    <property type="match status" value="2"/>
</dbReference>
<dbReference type="InterPro" id="IPR029787">
    <property type="entry name" value="Nucleotide_cyclase"/>
</dbReference>
<feature type="transmembrane region" description="Helical" evidence="1">
    <location>
        <begin position="131"/>
        <end position="157"/>
    </location>
</feature>
<keyword evidence="1" id="KW-1133">Transmembrane helix</keyword>
<dbReference type="EMBL" id="BAABBN010000007">
    <property type="protein sequence ID" value="GAA3924619.1"/>
    <property type="molecule type" value="Genomic_DNA"/>
</dbReference>
<feature type="transmembrane region" description="Helical" evidence="1">
    <location>
        <begin position="169"/>
        <end position="186"/>
    </location>
</feature>
<organism evidence="6 7">
    <name type="scientific">Litoribacillus peritrichatus</name>
    <dbReference type="NCBI Taxonomy" id="718191"/>
    <lineage>
        <taxon>Bacteria</taxon>
        <taxon>Pseudomonadati</taxon>
        <taxon>Pseudomonadota</taxon>
        <taxon>Gammaproteobacteria</taxon>
        <taxon>Oceanospirillales</taxon>
        <taxon>Oceanospirillaceae</taxon>
        <taxon>Litoribacillus</taxon>
    </lineage>
</organism>
<evidence type="ECO:0000256" key="1">
    <source>
        <dbReference type="SAM" id="Phobius"/>
    </source>
</evidence>
<dbReference type="SMART" id="SM00052">
    <property type="entry name" value="EAL"/>
    <property type="match status" value="1"/>
</dbReference>
<feature type="transmembrane region" description="Helical" evidence="1">
    <location>
        <begin position="32"/>
        <end position="50"/>
    </location>
</feature>
<feature type="domain" description="EAL" evidence="4">
    <location>
        <begin position="703"/>
        <end position="957"/>
    </location>
</feature>
<dbReference type="SUPFAM" id="SSF55785">
    <property type="entry name" value="PYP-like sensor domain (PAS domain)"/>
    <property type="match status" value="2"/>
</dbReference>
<evidence type="ECO:0000259" key="3">
    <source>
        <dbReference type="PROSITE" id="PS50113"/>
    </source>
</evidence>
<dbReference type="CDD" id="cd00130">
    <property type="entry name" value="PAS"/>
    <property type="match status" value="2"/>
</dbReference>
<accession>A0ABP7MJB1</accession>
<dbReference type="PROSITE" id="PS50887">
    <property type="entry name" value="GGDEF"/>
    <property type="match status" value="1"/>
</dbReference>
<name>A0ABP7MJB1_9GAMM</name>
<dbReference type="RefSeq" id="WP_344798246.1">
    <property type="nucleotide sequence ID" value="NZ_BAABBN010000007.1"/>
</dbReference>
<dbReference type="InterPro" id="IPR043128">
    <property type="entry name" value="Rev_trsase/Diguanyl_cyclase"/>
</dbReference>
<feature type="domain" description="PAS" evidence="2">
    <location>
        <begin position="411"/>
        <end position="474"/>
    </location>
</feature>
<keyword evidence="1" id="KW-0812">Transmembrane</keyword>
<dbReference type="CDD" id="cd01949">
    <property type="entry name" value="GGDEF"/>
    <property type="match status" value="1"/>
</dbReference>
<dbReference type="InterPro" id="IPR013655">
    <property type="entry name" value="PAS_fold_3"/>
</dbReference>
<dbReference type="Proteomes" id="UP001501565">
    <property type="component" value="Unassembled WGS sequence"/>
</dbReference>
<dbReference type="Pfam" id="PF13426">
    <property type="entry name" value="PAS_9"/>
    <property type="match status" value="1"/>
</dbReference>
<evidence type="ECO:0000313" key="7">
    <source>
        <dbReference type="Proteomes" id="UP001501565"/>
    </source>
</evidence>
<dbReference type="InterPro" id="IPR001610">
    <property type="entry name" value="PAC"/>
</dbReference>
<gene>
    <name evidence="6" type="ORF">GCM10022277_20600</name>
</gene>
<feature type="transmembrane region" description="Helical" evidence="1">
    <location>
        <begin position="90"/>
        <end position="111"/>
    </location>
</feature>
<comment type="caution">
    <text evidence="6">The sequence shown here is derived from an EMBL/GenBank/DDBJ whole genome shotgun (WGS) entry which is preliminary data.</text>
</comment>
<dbReference type="Gene3D" id="3.30.70.270">
    <property type="match status" value="1"/>
</dbReference>
<keyword evidence="1" id="KW-0472">Membrane</keyword>
<reference evidence="7" key="1">
    <citation type="journal article" date="2019" name="Int. J. Syst. Evol. Microbiol.">
        <title>The Global Catalogue of Microorganisms (GCM) 10K type strain sequencing project: providing services to taxonomists for standard genome sequencing and annotation.</title>
        <authorList>
            <consortium name="The Broad Institute Genomics Platform"/>
            <consortium name="The Broad Institute Genome Sequencing Center for Infectious Disease"/>
            <person name="Wu L."/>
            <person name="Ma J."/>
        </authorList>
    </citation>
    <scope>NUCLEOTIDE SEQUENCE [LARGE SCALE GENOMIC DNA]</scope>
    <source>
        <strain evidence="7">JCM 17551</strain>
    </source>
</reference>
<dbReference type="InterPro" id="IPR000700">
    <property type="entry name" value="PAS-assoc_C"/>
</dbReference>
<dbReference type="SMART" id="SM00091">
    <property type="entry name" value="PAS"/>
    <property type="match status" value="2"/>
</dbReference>
<dbReference type="InterPro" id="IPR035965">
    <property type="entry name" value="PAS-like_dom_sf"/>
</dbReference>
<dbReference type="PANTHER" id="PTHR44757">
    <property type="entry name" value="DIGUANYLATE CYCLASE DGCP"/>
    <property type="match status" value="1"/>
</dbReference>
<dbReference type="NCBIfam" id="TIGR00254">
    <property type="entry name" value="GGDEF"/>
    <property type="match status" value="1"/>
</dbReference>
<dbReference type="InterPro" id="IPR001633">
    <property type="entry name" value="EAL_dom"/>
</dbReference>
<dbReference type="InterPro" id="IPR000014">
    <property type="entry name" value="PAS"/>
</dbReference>